<dbReference type="GO" id="GO:0010181">
    <property type="term" value="F:FMN binding"/>
    <property type="evidence" value="ECO:0007669"/>
    <property type="project" value="InterPro"/>
</dbReference>
<feature type="domain" description="Flavin reductase like" evidence="2">
    <location>
        <begin position="33"/>
        <end position="181"/>
    </location>
</feature>
<evidence type="ECO:0000313" key="3">
    <source>
        <dbReference type="EMBL" id="SEQ66437.1"/>
    </source>
</evidence>
<dbReference type="RefSeq" id="WP_091453596.1">
    <property type="nucleotide sequence ID" value="NZ_FOGD01000002.1"/>
</dbReference>
<evidence type="ECO:0000313" key="4">
    <source>
        <dbReference type="Proteomes" id="UP000199766"/>
    </source>
</evidence>
<evidence type="ECO:0000256" key="1">
    <source>
        <dbReference type="ARBA" id="ARBA00023002"/>
    </source>
</evidence>
<dbReference type="GO" id="GO:0042602">
    <property type="term" value="F:riboflavin reductase (NADPH) activity"/>
    <property type="evidence" value="ECO:0007669"/>
    <property type="project" value="TreeGrafter"/>
</dbReference>
<dbReference type="InterPro" id="IPR012349">
    <property type="entry name" value="Split_barrel_FMN-bd"/>
</dbReference>
<gene>
    <name evidence="3" type="ORF">SAMN02982919_00936</name>
</gene>
<proteinExistence type="predicted"/>
<name>A0A1H9HVZ2_9BURK</name>
<dbReference type="Proteomes" id="UP000199766">
    <property type="component" value="Unassembled WGS sequence"/>
</dbReference>
<keyword evidence="4" id="KW-1185">Reference proteome</keyword>
<organism evidence="3 4">
    <name type="scientific">Giesbergeria anulus</name>
    <dbReference type="NCBI Taxonomy" id="180197"/>
    <lineage>
        <taxon>Bacteria</taxon>
        <taxon>Pseudomonadati</taxon>
        <taxon>Pseudomonadota</taxon>
        <taxon>Betaproteobacteria</taxon>
        <taxon>Burkholderiales</taxon>
        <taxon>Comamonadaceae</taxon>
        <taxon>Giesbergeria</taxon>
    </lineage>
</organism>
<protein>
    <submittedName>
        <fullName evidence="3">Flavin reductase (NADH)</fullName>
    </submittedName>
</protein>
<dbReference type="InterPro" id="IPR050268">
    <property type="entry name" value="NADH-dep_flavin_reductase"/>
</dbReference>
<accession>A0A1H9HVZ2</accession>
<keyword evidence="1" id="KW-0560">Oxidoreductase</keyword>
<dbReference type="PANTHER" id="PTHR30466:SF1">
    <property type="entry name" value="FMN REDUCTASE (NADH) RUTF"/>
    <property type="match status" value="1"/>
</dbReference>
<dbReference type="InterPro" id="IPR002563">
    <property type="entry name" value="Flavin_Rdtase-like_dom"/>
</dbReference>
<dbReference type="AlphaFoldDB" id="A0A1H9HVZ2"/>
<evidence type="ECO:0000259" key="2">
    <source>
        <dbReference type="SMART" id="SM00903"/>
    </source>
</evidence>
<dbReference type="SUPFAM" id="SSF50475">
    <property type="entry name" value="FMN-binding split barrel"/>
    <property type="match status" value="1"/>
</dbReference>
<dbReference type="STRING" id="180197.SAMN02982919_00936"/>
<dbReference type="SMART" id="SM00903">
    <property type="entry name" value="Flavin_Reduct"/>
    <property type="match status" value="1"/>
</dbReference>
<dbReference type="Gene3D" id="2.30.110.10">
    <property type="entry name" value="Electron Transport, Fmn-binding Protein, Chain A"/>
    <property type="match status" value="1"/>
</dbReference>
<dbReference type="EMBL" id="FOGD01000002">
    <property type="protein sequence ID" value="SEQ66437.1"/>
    <property type="molecule type" value="Genomic_DNA"/>
</dbReference>
<reference evidence="3 4" key="1">
    <citation type="submission" date="2016-10" db="EMBL/GenBank/DDBJ databases">
        <authorList>
            <person name="de Groot N.N."/>
        </authorList>
    </citation>
    <scope>NUCLEOTIDE SEQUENCE [LARGE SCALE GENOMIC DNA]</scope>
    <source>
        <strain evidence="3 4">ATCC 35958</strain>
    </source>
</reference>
<dbReference type="Pfam" id="PF01613">
    <property type="entry name" value="Flavin_Reduct"/>
    <property type="match status" value="1"/>
</dbReference>
<dbReference type="OrthoDB" id="8525727at2"/>
<sequence length="184" mass="20046">MTTEIINQPPEWQPNAALAALPPVSSNDHRCGLRHFAIGVTLISARHGDQRAGLTATAVCSVTADPPRLVIFVNKNAVACDLILQSGALCVNVLAADQEEVAKAFAAMIPDVRGDKRFEYGQWDQLVTGVPVLQQSLTNFDCRVVKVFEESTHQAFLCEVLATRERNDGDALVYLNGTFRSLPQ</sequence>
<dbReference type="PANTHER" id="PTHR30466">
    <property type="entry name" value="FLAVIN REDUCTASE"/>
    <property type="match status" value="1"/>
</dbReference>